<dbReference type="AlphaFoldDB" id="A0A439CVE9"/>
<dbReference type="GO" id="GO:0004609">
    <property type="term" value="F:phosphatidylserine decarboxylase activity"/>
    <property type="evidence" value="ECO:0007669"/>
    <property type="project" value="InterPro"/>
</dbReference>
<gene>
    <name evidence="3" type="ORF">EKO27_g8962</name>
</gene>
<dbReference type="STRING" id="363999.A0A439CVE9"/>
<evidence type="ECO:0000313" key="3">
    <source>
        <dbReference type="EMBL" id="RWA06150.1"/>
    </source>
</evidence>
<comment type="caution">
    <text evidence="3">The sequence shown here is derived from an EMBL/GenBank/DDBJ whole genome shotgun (WGS) entry which is preliminary data.</text>
</comment>
<accession>A0A439CVE9</accession>
<evidence type="ECO:0000256" key="2">
    <source>
        <dbReference type="ARBA" id="ARBA00023239"/>
    </source>
</evidence>
<evidence type="ECO:0000313" key="4">
    <source>
        <dbReference type="Proteomes" id="UP000286045"/>
    </source>
</evidence>
<dbReference type="InterPro" id="IPR003817">
    <property type="entry name" value="PS_Dcarbxylase"/>
</dbReference>
<keyword evidence="4" id="KW-1185">Reference proteome</keyword>
<name>A0A439CVE9_9PEZI</name>
<evidence type="ECO:0008006" key="5">
    <source>
        <dbReference type="Google" id="ProtNLM"/>
    </source>
</evidence>
<evidence type="ECO:0000256" key="1">
    <source>
        <dbReference type="ARBA" id="ARBA00022793"/>
    </source>
</evidence>
<dbReference type="GO" id="GO:0008654">
    <property type="term" value="P:phospholipid biosynthetic process"/>
    <property type="evidence" value="ECO:0007669"/>
    <property type="project" value="InterPro"/>
</dbReference>
<keyword evidence="1" id="KW-0210">Decarboxylase</keyword>
<dbReference type="PANTHER" id="PTHR10067">
    <property type="entry name" value="PHOSPHATIDYLSERINE DECARBOXYLASE"/>
    <property type="match status" value="1"/>
</dbReference>
<dbReference type="EMBL" id="RYZI01000363">
    <property type="protein sequence ID" value="RWA06150.1"/>
    <property type="molecule type" value="Genomic_DNA"/>
</dbReference>
<reference evidence="3 4" key="1">
    <citation type="submission" date="2018-12" db="EMBL/GenBank/DDBJ databases">
        <title>Draft genome sequence of Xylaria grammica IHI A82.</title>
        <authorList>
            <person name="Buettner E."/>
            <person name="Kellner H."/>
        </authorList>
    </citation>
    <scope>NUCLEOTIDE SEQUENCE [LARGE SCALE GENOMIC DNA]</scope>
    <source>
        <strain evidence="3 4">IHI A82</strain>
    </source>
</reference>
<sequence length="388" mass="43194">MAGDHQPIVQVLVNTIAENQEWLQDFETAVKDAVQRAPEDMQGIQTLEDFYDFMDDFLRWVPVETPDGRQIYGKLCLFYFIFNQPTAYKYQTAISPTTANKPLSWLSDWLVSYAQELGKFLDTPASFTKESLETFKAAESFNMEDYIEPRGGWKTFNHFFARNTKPGYRPIANIADSGTIVSPADSTFASQYPVDSDAMVEIKTLKWPISELLADSVYADSFRGGIFMHSFLGPADYHRLHAPVGGKVLEAKVIKGQVYLEVEAENGALNPIRKIQPVLRKPLPHDPYKIEAPDSAGYQFCQMRGLFVLETAIGLVAVLPIGMAQVSSVVPTAEVGRTLFKGEELAYFQFGGSDIVVVFETGSGVEITAEPDRHYKMGEAIGTANPLV</sequence>
<keyword evidence="2" id="KW-0456">Lyase</keyword>
<dbReference type="Pfam" id="PF02666">
    <property type="entry name" value="PS_Dcarbxylase"/>
    <property type="match status" value="1"/>
</dbReference>
<protein>
    <recommendedName>
        <fullName evidence="5">Phosphatidylserine decarboxylase</fullName>
    </recommendedName>
</protein>
<organism evidence="3 4">
    <name type="scientific">Xylaria grammica</name>
    <dbReference type="NCBI Taxonomy" id="363999"/>
    <lineage>
        <taxon>Eukaryota</taxon>
        <taxon>Fungi</taxon>
        <taxon>Dikarya</taxon>
        <taxon>Ascomycota</taxon>
        <taxon>Pezizomycotina</taxon>
        <taxon>Sordariomycetes</taxon>
        <taxon>Xylariomycetidae</taxon>
        <taxon>Xylariales</taxon>
        <taxon>Xylariaceae</taxon>
        <taxon>Xylaria</taxon>
    </lineage>
</organism>
<dbReference type="PANTHER" id="PTHR10067:SF13">
    <property type="entry name" value="PHOSPHATIDYLSERINE DECARBOXYLASE"/>
    <property type="match status" value="1"/>
</dbReference>
<proteinExistence type="predicted"/>
<dbReference type="Proteomes" id="UP000286045">
    <property type="component" value="Unassembled WGS sequence"/>
</dbReference>